<dbReference type="AlphaFoldDB" id="A0A6N3H8Y4"/>
<accession>A0A6N3H8Y4</accession>
<reference evidence="1" key="1">
    <citation type="submission" date="2019-11" db="EMBL/GenBank/DDBJ databases">
        <authorList>
            <person name="Feng L."/>
        </authorList>
    </citation>
    <scope>NUCLEOTIDE SEQUENCE</scope>
    <source>
        <strain evidence="1">PmerdaeLFYP103</strain>
    </source>
</reference>
<proteinExistence type="predicted"/>
<protein>
    <submittedName>
        <fullName evidence="1">Uncharacterized protein</fullName>
    </submittedName>
</protein>
<gene>
    <name evidence="1" type="ORF">PMLFYP103_03479</name>
</gene>
<name>A0A6N3H8Y4_9BACT</name>
<sequence>MIVSKKMHEFDKNYGIMKSHIRVKDMIFFISLRVFYKKITLILFLTVDFYKFLAIIGEYYELKFVCRDVDCKSFKFITDYVLHNTIVLIELCKNTDYYKVYLNQIISKVQ</sequence>
<dbReference type="EMBL" id="CACRUV010000050">
    <property type="protein sequence ID" value="VYU72640.1"/>
    <property type="molecule type" value="Genomic_DNA"/>
</dbReference>
<evidence type="ECO:0000313" key="1">
    <source>
        <dbReference type="EMBL" id="VYU72640.1"/>
    </source>
</evidence>
<organism evidence="1">
    <name type="scientific">Parabacteroides merdae</name>
    <dbReference type="NCBI Taxonomy" id="46503"/>
    <lineage>
        <taxon>Bacteria</taxon>
        <taxon>Pseudomonadati</taxon>
        <taxon>Bacteroidota</taxon>
        <taxon>Bacteroidia</taxon>
        <taxon>Bacteroidales</taxon>
        <taxon>Tannerellaceae</taxon>
        <taxon>Parabacteroides</taxon>
    </lineage>
</organism>